<dbReference type="EMBL" id="JACHMI010000001">
    <property type="protein sequence ID" value="MBB6548183.1"/>
    <property type="molecule type" value="Genomic_DNA"/>
</dbReference>
<dbReference type="PANTHER" id="PTHR21262">
    <property type="entry name" value="GUANOSINE-3',5'-BIS DIPHOSPHATE 3'-PYROPHOSPHOHYDROLASE"/>
    <property type="match status" value="1"/>
</dbReference>
<keyword evidence="3" id="KW-1185">Reference proteome</keyword>
<feature type="domain" description="HD/PDEase" evidence="1">
    <location>
        <begin position="42"/>
        <end position="143"/>
    </location>
</feature>
<dbReference type="SMART" id="SM00471">
    <property type="entry name" value="HDc"/>
    <property type="match status" value="1"/>
</dbReference>
<dbReference type="Gene3D" id="1.10.3210.10">
    <property type="entry name" value="Hypothetical protein af1432"/>
    <property type="match status" value="1"/>
</dbReference>
<gene>
    <name evidence="2" type="ORF">HD593_002978</name>
</gene>
<dbReference type="SUPFAM" id="SSF109604">
    <property type="entry name" value="HD-domain/PDEase-like"/>
    <property type="match status" value="1"/>
</dbReference>
<dbReference type="GO" id="GO:0008893">
    <property type="term" value="F:guanosine-3',5'-bis(diphosphate) 3'-diphosphatase activity"/>
    <property type="evidence" value="ECO:0007669"/>
    <property type="project" value="TreeGrafter"/>
</dbReference>
<dbReference type="RefSeq" id="WP_185102718.1">
    <property type="nucleotide sequence ID" value="NZ_BAAAXY010000307.1"/>
</dbReference>
<dbReference type="AlphaFoldDB" id="A0A7X0NR98"/>
<dbReference type="Pfam" id="PF13328">
    <property type="entry name" value="HD_4"/>
    <property type="match status" value="2"/>
</dbReference>
<dbReference type="GO" id="GO:0015969">
    <property type="term" value="P:guanosine tetraphosphate metabolic process"/>
    <property type="evidence" value="ECO:0007669"/>
    <property type="project" value="TreeGrafter"/>
</dbReference>
<protein>
    <recommendedName>
        <fullName evidence="1">HD/PDEase domain-containing protein</fullName>
    </recommendedName>
</protein>
<dbReference type="Proteomes" id="UP000565579">
    <property type="component" value="Unassembled WGS sequence"/>
</dbReference>
<evidence type="ECO:0000313" key="2">
    <source>
        <dbReference type="EMBL" id="MBB6548183.1"/>
    </source>
</evidence>
<sequence>MSGHLQPLLTAVGGSLPEEQLRVVRRAYEVADRWHSGQFRRDGRPYITHPVAVAVIVAELDLDHELLCAALLHEVLAETACPEEELAGEFGEPITDLLRGLRLLDSTKRRPPEWPVSTDERVLTLKLADRLHNQRTISGLPEARQRVNSQENLDVVAPVARRLGLTDVEEELRRLALGNLSGLGGARPFFGAITAGAIMLPAAVRGRWLEEWLGELLALPGGRARLGFTFWLLAGMPRLALTLRGQGAPARGGRVAAAGRAAVRCLRWPA</sequence>
<dbReference type="PANTHER" id="PTHR21262:SF36">
    <property type="entry name" value="BIFUNCTIONAL (P)PPGPP SYNTHASE_HYDROLASE SPOT"/>
    <property type="match status" value="1"/>
</dbReference>
<dbReference type="GO" id="GO:0042594">
    <property type="term" value="P:response to starvation"/>
    <property type="evidence" value="ECO:0007669"/>
    <property type="project" value="TreeGrafter"/>
</dbReference>
<organism evidence="2 3">
    <name type="scientific">Nonomuraea rubra</name>
    <dbReference type="NCBI Taxonomy" id="46180"/>
    <lineage>
        <taxon>Bacteria</taxon>
        <taxon>Bacillati</taxon>
        <taxon>Actinomycetota</taxon>
        <taxon>Actinomycetes</taxon>
        <taxon>Streptosporangiales</taxon>
        <taxon>Streptosporangiaceae</taxon>
        <taxon>Nonomuraea</taxon>
    </lineage>
</organism>
<dbReference type="GO" id="GO:0005886">
    <property type="term" value="C:plasma membrane"/>
    <property type="evidence" value="ECO:0007669"/>
    <property type="project" value="TreeGrafter"/>
</dbReference>
<accession>A0A7X0NR98</accession>
<name>A0A7X0NR98_9ACTN</name>
<proteinExistence type="predicted"/>
<comment type="caution">
    <text evidence="2">The sequence shown here is derived from an EMBL/GenBank/DDBJ whole genome shotgun (WGS) entry which is preliminary data.</text>
</comment>
<dbReference type="InterPro" id="IPR003607">
    <property type="entry name" value="HD/PDEase_dom"/>
</dbReference>
<reference evidence="2 3" key="1">
    <citation type="submission" date="2020-08" db="EMBL/GenBank/DDBJ databases">
        <title>Sequencing the genomes of 1000 actinobacteria strains.</title>
        <authorList>
            <person name="Klenk H.-P."/>
        </authorList>
    </citation>
    <scope>NUCLEOTIDE SEQUENCE [LARGE SCALE GENOMIC DNA]</scope>
    <source>
        <strain evidence="2 3">DSM 43768</strain>
    </source>
</reference>
<dbReference type="GO" id="GO:0008728">
    <property type="term" value="F:GTP diphosphokinase activity"/>
    <property type="evidence" value="ECO:0007669"/>
    <property type="project" value="TreeGrafter"/>
</dbReference>
<evidence type="ECO:0000259" key="1">
    <source>
        <dbReference type="SMART" id="SM00471"/>
    </source>
</evidence>
<evidence type="ECO:0000313" key="3">
    <source>
        <dbReference type="Proteomes" id="UP000565579"/>
    </source>
</evidence>